<feature type="repeat" description="TPR" evidence="3">
    <location>
        <begin position="216"/>
        <end position="249"/>
    </location>
</feature>
<dbReference type="SMART" id="SM00028">
    <property type="entry name" value="TPR"/>
    <property type="match status" value="2"/>
</dbReference>
<dbReference type="InterPro" id="IPR019734">
    <property type="entry name" value="TPR_rpt"/>
</dbReference>
<keyword evidence="2 3" id="KW-0802">TPR repeat</keyword>
<keyword evidence="1" id="KW-0677">Repeat</keyword>
<organism evidence="5 6">
    <name type="scientific">Tautonia sociabilis</name>
    <dbReference type="NCBI Taxonomy" id="2080755"/>
    <lineage>
        <taxon>Bacteria</taxon>
        <taxon>Pseudomonadati</taxon>
        <taxon>Planctomycetota</taxon>
        <taxon>Planctomycetia</taxon>
        <taxon>Isosphaerales</taxon>
        <taxon>Isosphaeraceae</taxon>
        <taxon>Tautonia</taxon>
    </lineage>
</organism>
<evidence type="ECO:0000256" key="4">
    <source>
        <dbReference type="SAM" id="MobiDB-lite"/>
    </source>
</evidence>
<dbReference type="SUPFAM" id="SSF48452">
    <property type="entry name" value="TPR-like"/>
    <property type="match status" value="1"/>
</dbReference>
<dbReference type="Gene3D" id="1.25.10.10">
    <property type="entry name" value="Leucine-rich Repeat Variant"/>
    <property type="match status" value="1"/>
</dbReference>
<reference evidence="5 6" key="2">
    <citation type="submission" date="2019-01" db="EMBL/GenBank/DDBJ databases">
        <title>Tautonia sociabilis, a novel thermotolerant planctomycete of Isosphaeraceae family, isolated from a 4000 m deep subterranean habitat.</title>
        <authorList>
            <person name="Kovaleva O.L."/>
            <person name="Elcheninov A.G."/>
            <person name="Van Heerden E."/>
            <person name="Toshchakov S.V."/>
            <person name="Novikov A."/>
            <person name="Bonch-Osmolovskaya E.A."/>
            <person name="Kublanov I.V."/>
        </authorList>
    </citation>
    <scope>NUCLEOTIDE SEQUENCE [LARGE SCALE GENOMIC DNA]</scope>
    <source>
        <strain evidence="5 6">GM2012</strain>
    </source>
</reference>
<dbReference type="InterPro" id="IPR016024">
    <property type="entry name" value="ARM-type_fold"/>
</dbReference>
<accession>A0A432MPA0</accession>
<dbReference type="Gene3D" id="1.25.40.10">
    <property type="entry name" value="Tetratricopeptide repeat domain"/>
    <property type="match status" value="1"/>
</dbReference>
<keyword evidence="6" id="KW-1185">Reference proteome</keyword>
<feature type="compositionally biased region" description="Pro residues" evidence="4">
    <location>
        <begin position="263"/>
        <end position="279"/>
    </location>
</feature>
<dbReference type="GO" id="GO:0046813">
    <property type="term" value="P:receptor-mediated virion attachment to host cell"/>
    <property type="evidence" value="ECO:0007669"/>
    <property type="project" value="TreeGrafter"/>
</dbReference>
<evidence type="ECO:0000256" key="3">
    <source>
        <dbReference type="PROSITE-ProRule" id="PRU00339"/>
    </source>
</evidence>
<dbReference type="Proteomes" id="UP000280296">
    <property type="component" value="Unassembled WGS sequence"/>
</dbReference>
<dbReference type="PANTHER" id="PTHR44858">
    <property type="entry name" value="TETRATRICOPEPTIDE REPEAT PROTEIN 6"/>
    <property type="match status" value="1"/>
</dbReference>
<dbReference type="Pfam" id="PF13181">
    <property type="entry name" value="TPR_8"/>
    <property type="match status" value="1"/>
</dbReference>
<dbReference type="InterPro" id="IPR050498">
    <property type="entry name" value="Ycf3"/>
</dbReference>
<evidence type="ECO:0000256" key="2">
    <source>
        <dbReference type="ARBA" id="ARBA00022803"/>
    </source>
</evidence>
<sequence>MTPDPSPIGLPLGMAPAVALVVVLAGPPPSSLAVAVAVDPPEEGIATMNEPGRQPLLAYYFDRLERDGDLDTFLDLVKPRYTEGTLRRLVHAPDVRVRRAAVTALGQLGGFGCNPELASRLADPDPVVRDLARNALWSVWFRADSPENNERLRTVIDLLGHGRLDAASRAATELIARAPNFAEAYNQRAVAAYLLGNYAESAADCRRVLELNPYHIGALGGLAQCYLQLDRPDLALPVFKRSLELQPHDDGLRRLIASLEGPPRLPPAGPPARPSPPRDASPNDPSAD</sequence>
<dbReference type="GO" id="GO:0009279">
    <property type="term" value="C:cell outer membrane"/>
    <property type="evidence" value="ECO:0007669"/>
    <property type="project" value="TreeGrafter"/>
</dbReference>
<dbReference type="InterPro" id="IPR011990">
    <property type="entry name" value="TPR-like_helical_dom_sf"/>
</dbReference>
<dbReference type="EMBL" id="RYZH01000003">
    <property type="protein sequence ID" value="RUL89283.1"/>
    <property type="molecule type" value="Genomic_DNA"/>
</dbReference>
<evidence type="ECO:0000313" key="5">
    <source>
        <dbReference type="EMBL" id="RUL89283.1"/>
    </source>
</evidence>
<dbReference type="PANTHER" id="PTHR44858:SF1">
    <property type="entry name" value="UDP-N-ACETYLGLUCOSAMINE--PEPTIDE N-ACETYLGLUCOSAMINYLTRANSFERASE SPINDLY-RELATED"/>
    <property type="match status" value="1"/>
</dbReference>
<proteinExistence type="predicted"/>
<evidence type="ECO:0000256" key="1">
    <source>
        <dbReference type="ARBA" id="ARBA00022737"/>
    </source>
</evidence>
<dbReference type="SUPFAM" id="SSF48371">
    <property type="entry name" value="ARM repeat"/>
    <property type="match status" value="1"/>
</dbReference>
<name>A0A432MPA0_9BACT</name>
<dbReference type="InterPro" id="IPR011989">
    <property type="entry name" value="ARM-like"/>
</dbReference>
<comment type="caution">
    <text evidence="5">The sequence shown here is derived from an EMBL/GenBank/DDBJ whole genome shotgun (WGS) entry which is preliminary data.</text>
</comment>
<evidence type="ECO:0000313" key="6">
    <source>
        <dbReference type="Proteomes" id="UP000280296"/>
    </source>
</evidence>
<protein>
    <submittedName>
        <fullName evidence="5">Tetratricopeptide repeat protein</fullName>
    </submittedName>
</protein>
<dbReference type="PROSITE" id="PS50005">
    <property type="entry name" value="TPR"/>
    <property type="match status" value="2"/>
</dbReference>
<dbReference type="RefSeq" id="WP_126723719.1">
    <property type="nucleotide sequence ID" value="NZ_RYZH01000003.1"/>
</dbReference>
<feature type="region of interest" description="Disordered" evidence="4">
    <location>
        <begin position="257"/>
        <end position="288"/>
    </location>
</feature>
<gene>
    <name evidence="5" type="ORF">TsocGM_02365</name>
</gene>
<dbReference type="OrthoDB" id="256486at2"/>
<feature type="repeat" description="TPR" evidence="3">
    <location>
        <begin position="182"/>
        <end position="215"/>
    </location>
</feature>
<dbReference type="AlphaFoldDB" id="A0A432MPA0"/>
<reference evidence="5 6" key="1">
    <citation type="submission" date="2018-12" db="EMBL/GenBank/DDBJ databases">
        <authorList>
            <person name="Toschakov S.V."/>
        </authorList>
    </citation>
    <scope>NUCLEOTIDE SEQUENCE [LARGE SCALE GENOMIC DNA]</scope>
    <source>
        <strain evidence="5 6">GM2012</strain>
    </source>
</reference>
<dbReference type="Pfam" id="PF13646">
    <property type="entry name" value="HEAT_2"/>
    <property type="match status" value="1"/>
</dbReference>
<dbReference type="Pfam" id="PF13432">
    <property type="entry name" value="TPR_16"/>
    <property type="match status" value="1"/>
</dbReference>